<dbReference type="GO" id="GO:0016020">
    <property type="term" value="C:membrane"/>
    <property type="evidence" value="ECO:0007669"/>
    <property type="project" value="TreeGrafter"/>
</dbReference>
<dbReference type="Gene3D" id="1.20.5.1200">
    <property type="entry name" value="Alpha-tocopherol transfer"/>
    <property type="match status" value="1"/>
</dbReference>
<dbReference type="Pfam" id="PF00650">
    <property type="entry name" value="CRAL_TRIO"/>
    <property type="match status" value="1"/>
</dbReference>
<organism evidence="2 3">
    <name type="scientific">Sitophilus oryzae</name>
    <name type="common">Rice weevil</name>
    <name type="synonym">Curculio oryzae</name>
    <dbReference type="NCBI Taxonomy" id="7048"/>
    <lineage>
        <taxon>Eukaryota</taxon>
        <taxon>Metazoa</taxon>
        <taxon>Ecdysozoa</taxon>
        <taxon>Arthropoda</taxon>
        <taxon>Hexapoda</taxon>
        <taxon>Insecta</taxon>
        <taxon>Pterygota</taxon>
        <taxon>Neoptera</taxon>
        <taxon>Endopterygota</taxon>
        <taxon>Coleoptera</taxon>
        <taxon>Polyphaga</taxon>
        <taxon>Cucujiformia</taxon>
        <taxon>Curculionidae</taxon>
        <taxon>Dryophthorinae</taxon>
        <taxon>Sitophilus</taxon>
    </lineage>
</organism>
<keyword evidence="2" id="KW-1185">Reference proteome</keyword>
<dbReference type="InterPro" id="IPR036865">
    <property type="entry name" value="CRAL-TRIO_dom_sf"/>
</dbReference>
<dbReference type="AlphaFoldDB" id="A0A6J2XLY7"/>
<reference evidence="3" key="1">
    <citation type="submission" date="2025-08" db="UniProtKB">
        <authorList>
            <consortium name="RefSeq"/>
        </authorList>
    </citation>
    <scope>IDENTIFICATION</scope>
    <source>
        <tissue evidence="3">Gonads</tissue>
    </source>
</reference>
<evidence type="ECO:0000313" key="3">
    <source>
        <dbReference type="RefSeq" id="XP_030752543.1"/>
    </source>
</evidence>
<dbReference type="InterPro" id="IPR001251">
    <property type="entry name" value="CRAL-TRIO_dom"/>
</dbReference>
<dbReference type="GO" id="GO:1902936">
    <property type="term" value="F:phosphatidylinositol bisphosphate binding"/>
    <property type="evidence" value="ECO:0007669"/>
    <property type="project" value="TreeGrafter"/>
</dbReference>
<dbReference type="FunCoup" id="A0A6J2XLY7">
    <property type="interactions" value="2"/>
</dbReference>
<dbReference type="OrthoDB" id="6682367at2759"/>
<protein>
    <submittedName>
        <fullName evidence="3">Alpha-tocopherol transfer protein-like</fullName>
    </submittedName>
</protein>
<proteinExistence type="predicted"/>
<feature type="domain" description="CRAL-TRIO" evidence="1">
    <location>
        <begin position="71"/>
        <end position="235"/>
    </location>
</feature>
<gene>
    <name evidence="3" type="primary">LOC115879722</name>
</gene>
<dbReference type="PANTHER" id="PTHR10174">
    <property type="entry name" value="ALPHA-TOCOPHEROL TRANSFER PROTEIN-RELATED"/>
    <property type="match status" value="1"/>
</dbReference>
<dbReference type="CDD" id="cd00170">
    <property type="entry name" value="SEC14"/>
    <property type="match status" value="1"/>
</dbReference>
<accession>A0A6J2XLY7</accession>
<dbReference type="KEGG" id="soy:115879722"/>
<dbReference type="PRINTS" id="PR00180">
    <property type="entry name" value="CRETINALDHBP"/>
</dbReference>
<dbReference type="PANTHER" id="PTHR10174:SF222">
    <property type="entry name" value="GH10083P-RELATED"/>
    <property type="match status" value="1"/>
</dbReference>
<dbReference type="RefSeq" id="XP_030752543.1">
    <property type="nucleotide sequence ID" value="XM_030896683.1"/>
</dbReference>
<evidence type="ECO:0000313" key="2">
    <source>
        <dbReference type="Proteomes" id="UP000504635"/>
    </source>
</evidence>
<dbReference type="InterPro" id="IPR036273">
    <property type="entry name" value="CRAL/TRIO_N_dom_sf"/>
</dbReference>
<dbReference type="SUPFAM" id="SSF46938">
    <property type="entry name" value="CRAL/TRIO N-terminal domain"/>
    <property type="match status" value="1"/>
</dbReference>
<dbReference type="InParanoid" id="A0A6J2XLY7"/>
<dbReference type="Proteomes" id="UP000504635">
    <property type="component" value="Unplaced"/>
</dbReference>
<dbReference type="GeneID" id="115879722"/>
<name>A0A6J2XLY7_SITOR</name>
<dbReference type="Gene3D" id="3.40.525.10">
    <property type="entry name" value="CRAL-TRIO lipid binding domain"/>
    <property type="match status" value="1"/>
</dbReference>
<dbReference type="SMART" id="SM00516">
    <property type="entry name" value="SEC14"/>
    <property type="match status" value="1"/>
</dbReference>
<evidence type="ECO:0000259" key="1">
    <source>
        <dbReference type="PROSITE" id="PS50191"/>
    </source>
</evidence>
<dbReference type="SUPFAM" id="SSF52087">
    <property type="entry name" value="CRAL/TRIO domain"/>
    <property type="match status" value="1"/>
</dbReference>
<sequence>MSSETENTDLEIIKEWLNKQHHLPQNIDKALINRFLHTCKDSIEQTKSLIDLFYTIRAQTPEIFSNRDPASAEIQEIFKNFDFVPMPTLTKNNDKIFVYHIKSPDPDKYHFINALKAFFIFADVRMVIEKEIPNGEIPIFDMTNFTMKHLPKINLNVLKKYMIYTQEAHPINLKEIHLLNAPPFLDRCMHMVRPFMKTEVGKMIHTHLPHSETLYDYVSKDLLPEEYGGTAGKICDIKAWWLKKIMEHRDYIIDETRWRVDESKRPANNNNSAKAMFGLEGSFRSLAID</sequence>
<dbReference type="PROSITE" id="PS50191">
    <property type="entry name" value="CRAL_TRIO"/>
    <property type="match status" value="1"/>
</dbReference>